<keyword evidence="2" id="KW-1185">Reference proteome</keyword>
<gene>
    <name evidence="1" type="ORF">EDC52_111109</name>
</gene>
<name>A0A4R3YK91_9GAMM</name>
<organism evidence="1 2">
    <name type="scientific">Biostraticola tofi</name>
    <dbReference type="NCBI Taxonomy" id="466109"/>
    <lineage>
        <taxon>Bacteria</taxon>
        <taxon>Pseudomonadati</taxon>
        <taxon>Pseudomonadota</taxon>
        <taxon>Gammaproteobacteria</taxon>
        <taxon>Enterobacterales</taxon>
        <taxon>Bruguierivoracaceae</taxon>
        <taxon>Biostraticola</taxon>
    </lineage>
</organism>
<keyword evidence="1" id="KW-0489">Methyltransferase</keyword>
<sequence>MKEITVIEPQFSTKFQCIGSACREHCCSGWRIALDKPTVNKYLKSKVIDIRVIANNSIDIIKKNHANWGIVKFNEAGNCAFMDDNRLCGIHAKLGANALSVTCATYPRATTSYKTSTLKSLTLSCPEATRLLLDSPDAMLLDEQKLLQSGFNKSPQEQNVNKLLNLMSMHLINASGTQVNHGLYAIALLLLFAKKQGSEVLNNSQEIESYFSTLIQDIESGEIKHKLDSIASNNQLQWSLLLRLQAYIDANPNTRGLRRLRHFVKRLLYIQVQNIDNNQVSENIVRLDNVWNVKVQPWLEEHPHVMQNYLLYRLYNDQFPQDSVRTPLSWLYLLTAEWYLIKSLIAATAELTGEINKDDVINIIYSFHAVTTHSPAATQAFFDEIDKVKVNDDISLIYLLK</sequence>
<dbReference type="RefSeq" id="WP_131867242.1">
    <property type="nucleotide sequence ID" value="NZ_SMCR01000011.1"/>
</dbReference>
<proteinExistence type="predicted"/>
<protein>
    <submittedName>
        <fullName evidence="1">Lysine-N-methylase</fullName>
    </submittedName>
</protein>
<comment type="caution">
    <text evidence="1">The sequence shown here is derived from an EMBL/GenBank/DDBJ whole genome shotgun (WGS) entry which is preliminary data.</text>
</comment>
<evidence type="ECO:0000313" key="2">
    <source>
        <dbReference type="Proteomes" id="UP000295719"/>
    </source>
</evidence>
<evidence type="ECO:0000313" key="1">
    <source>
        <dbReference type="EMBL" id="TCV92660.1"/>
    </source>
</evidence>
<dbReference type="GO" id="GO:0032259">
    <property type="term" value="P:methylation"/>
    <property type="evidence" value="ECO:0007669"/>
    <property type="project" value="UniProtKB-KW"/>
</dbReference>
<reference evidence="1 2" key="1">
    <citation type="submission" date="2019-03" db="EMBL/GenBank/DDBJ databases">
        <title>Genomic Encyclopedia of Type Strains, Phase IV (KMG-IV): sequencing the most valuable type-strain genomes for metagenomic binning, comparative biology and taxonomic classification.</title>
        <authorList>
            <person name="Goeker M."/>
        </authorList>
    </citation>
    <scope>NUCLEOTIDE SEQUENCE [LARGE SCALE GENOMIC DNA]</scope>
    <source>
        <strain evidence="1 2">DSM 19580</strain>
    </source>
</reference>
<keyword evidence="1" id="KW-0808">Transferase</keyword>
<dbReference type="Proteomes" id="UP000295719">
    <property type="component" value="Unassembled WGS sequence"/>
</dbReference>
<dbReference type="NCBIfam" id="NF038110">
    <property type="entry name" value="Lys_methyl_FliB"/>
    <property type="match status" value="1"/>
</dbReference>
<dbReference type="AlphaFoldDB" id="A0A4R3YK91"/>
<dbReference type="OrthoDB" id="86584at2"/>
<dbReference type="EMBL" id="SMCR01000011">
    <property type="protein sequence ID" value="TCV92660.1"/>
    <property type="molecule type" value="Genomic_DNA"/>
</dbReference>
<accession>A0A4R3YK91</accession>
<dbReference type="GO" id="GO:0008168">
    <property type="term" value="F:methyltransferase activity"/>
    <property type="evidence" value="ECO:0007669"/>
    <property type="project" value="UniProtKB-KW"/>
</dbReference>